<sequence length="96" mass="11245">MGNFRSCRYYVARDEDSEEGLNKYVIEDSQIEQEISFYNKINILDTPLDSECKYFQLVRTEKGLVAHCKVLGRVLTRSQAVLCNKEWEDCPFRNLA</sequence>
<evidence type="ECO:0000313" key="1">
    <source>
        <dbReference type="EMBL" id="AGE73594.1"/>
    </source>
</evidence>
<dbReference type="EMBL" id="CP002818">
    <property type="protein sequence ID" value="AGE73594.1"/>
    <property type="molecule type" value="Genomic_DNA"/>
</dbReference>
<protein>
    <submittedName>
        <fullName evidence="1">Uncharacterized protein</fullName>
    </submittedName>
</protein>
<dbReference type="HOGENOM" id="CLU_161775_0_0_2"/>
<dbReference type="Proteomes" id="UP000011280">
    <property type="component" value="Chromosome"/>
</dbReference>
<evidence type="ECO:0000313" key="2">
    <source>
        <dbReference type="Proteomes" id="UP000011280"/>
    </source>
</evidence>
<reference evidence="1 2" key="1">
    <citation type="journal article" date="2012" name="ISME J.">
        <title>Genomic evidence of rapid, global-scale gene flow in a Sulfolobus species.</title>
        <authorList>
            <person name="Mao D."/>
            <person name="Grogan D."/>
        </authorList>
    </citation>
    <scope>NUCLEOTIDE SEQUENCE [LARGE SCALE GENOMIC DNA]</scope>
    <source>
        <strain evidence="1 2">Ron12/I</strain>
    </source>
</reference>
<organism evidence="2">
    <name type="scientific">Sulfolobus acidocaldarius Ron12/I</name>
    <dbReference type="NCBI Taxonomy" id="1028567"/>
    <lineage>
        <taxon>Archaea</taxon>
        <taxon>Thermoproteota</taxon>
        <taxon>Thermoprotei</taxon>
        <taxon>Sulfolobales</taxon>
        <taxon>Sulfolobaceae</taxon>
        <taxon>Sulfolobus</taxon>
    </lineage>
</organism>
<proteinExistence type="predicted"/>
<dbReference type="KEGG" id="sacr:SacRon12I_06795"/>
<accession>M1J2C2</accession>
<dbReference type="PATRIC" id="fig|1028567.7.peg.1341"/>
<name>M1J2C2_9CREN</name>
<dbReference type="AlphaFoldDB" id="M1J2C2"/>
<gene>
    <name evidence="1" type="ORF">SacRon12I_06795</name>
</gene>